<organism evidence="3 4">
    <name type="scientific">Hymenobacter ruricola</name>
    <dbReference type="NCBI Taxonomy" id="2791023"/>
    <lineage>
        <taxon>Bacteria</taxon>
        <taxon>Pseudomonadati</taxon>
        <taxon>Bacteroidota</taxon>
        <taxon>Cytophagia</taxon>
        <taxon>Cytophagales</taxon>
        <taxon>Hymenobacteraceae</taxon>
        <taxon>Hymenobacter</taxon>
    </lineage>
</organism>
<evidence type="ECO:0000313" key="3">
    <source>
        <dbReference type="EMBL" id="MBF9220796.1"/>
    </source>
</evidence>
<dbReference type="InterPro" id="IPR001387">
    <property type="entry name" value="Cro/C1-type_HTH"/>
</dbReference>
<evidence type="ECO:0000256" key="1">
    <source>
        <dbReference type="SAM" id="Coils"/>
    </source>
</evidence>
<name>A0ABS0I1H5_9BACT</name>
<sequence>MRYSDSIVREVRIYFGFSQADLAEYLGIDRSLLAHVEADRRALPMLATWRLLPLLGLMPQHSPTPVAPLPPDPAETTANTLDELQWRLKTCQHEAKNIDFSLRRQLPQLEAARRRRALPGQLAALPPRAPLPGLPNEPATPNLAWAARMAENAVADLGRFGVPARALSEARLAGLQAEIAHLEKALKGSNDVGAGPVPARR</sequence>
<comment type="caution">
    <text evidence="3">The sequence shown here is derived from an EMBL/GenBank/DDBJ whole genome shotgun (WGS) entry which is preliminary data.</text>
</comment>
<dbReference type="SUPFAM" id="SSF47413">
    <property type="entry name" value="lambda repressor-like DNA-binding domains"/>
    <property type="match status" value="1"/>
</dbReference>
<feature type="coiled-coil region" evidence="1">
    <location>
        <begin position="165"/>
        <end position="192"/>
    </location>
</feature>
<evidence type="ECO:0000313" key="4">
    <source>
        <dbReference type="Proteomes" id="UP000618931"/>
    </source>
</evidence>
<feature type="domain" description="HTH cro/C1-type" evidence="2">
    <location>
        <begin position="8"/>
        <end position="52"/>
    </location>
</feature>
<dbReference type="RefSeq" id="WP_196292230.1">
    <property type="nucleotide sequence ID" value="NZ_JADQDM010000002.1"/>
</dbReference>
<dbReference type="PROSITE" id="PS50943">
    <property type="entry name" value="HTH_CROC1"/>
    <property type="match status" value="1"/>
</dbReference>
<dbReference type="InterPro" id="IPR010982">
    <property type="entry name" value="Lambda_DNA-bd_dom_sf"/>
</dbReference>
<dbReference type="Gene3D" id="1.10.260.40">
    <property type="entry name" value="lambda repressor-like DNA-binding domains"/>
    <property type="match status" value="1"/>
</dbReference>
<keyword evidence="1" id="KW-0175">Coiled coil</keyword>
<accession>A0ABS0I1H5</accession>
<dbReference type="Proteomes" id="UP000618931">
    <property type="component" value="Unassembled WGS sequence"/>
</dbReference>
<protein>
    <recommendedName>
        <fullName evidence="2">HTH cro/C1-type domain-containing protein</fullName>
    </recommendedName>
</protein>
<keyword evidence="4" id="KW-1185">Reference proteome</keyword>
<dbReference type="CDD" id="cd00093">
    <property type="entry name" value="HTH_XRE"/>
    <property type="match status" value="1"/>
</dbReference>
<reference evidence="3 4" key="1">
    <citation type="submission" date="2020-11" db="EMBL/GenBank/DDBJ databases">
        <authorList>
            <person name="Kim M.K."/>
        </authorList>
    </citation>
    <scope>NUCLEOTIDE SEQUENCE [LARGE SCALE GENOMIC DNA]</scope>
    <source>
        <strain evidence="3 4">BT662</strain>
    </source>
</reference>
<gene>
    <name evidence="3" type="ORF">I2H31_06755</name>
</gene>
<dbReference type="EMBL" id="JADQDM010000002">
    <property type="protein sequence ID" value="MBF9220796.1"/>
    <property type="molecule type" value="Genomic_DNA"/>
</dbReference>
<evidence type="ECO:0000259" key="2">
    <source>
        <dbReference type="PROSITE" id="PS50943"/>
    </source>
</evidence>
<proteinExistence type="predicted"/>